<evidence type="ECO:0000313" key="4">
    <source>
        <dbReference type="Proteomes" id="UP001186944"/>
    </source>
</evidence>
<dbReference type="Pfam" id="PF21044">
    <property type="entry name" value="CIP2A_N"/>
    <property type="match status" value="1"/>
</dbReference>
<dbReference type="InterPro" id="IPR042510">
    <property type="entry name" value="CIP2A"/>
</dbReference>
<feature type="region of interest" description="Disordered" evidence="1">
    <location>
        <begin position="816"/>
        <end position="849"/>
    </location>
</feature>
<name>A0AA88YBD1_PINIB</name>
<dbReference type="InterPro" id="IPR048701">
    <property type="entry name" value="CIP2A_N"/>
</dbReference>
<keyword evidence="4" id="KW-1185">Reference proteome</keyword>
<dbReference type="PANTHER" id="PTHR23161">
    <property type="entry name" value="PROTEIN CIP2A"/>
    <property type="match status" value="1"/>
</dbReference>
<dbReference type="SUPFAM" id="SSF48371">
    <property type="entry name" value="ARM repeat"/>
    <property type="match status" value="1"/>
</dbReference>
<sequence>MEPTTQIKSTILAANQYMVNKTNTNIAYFEKQLEALIGFTAKGSSLKAFSPKNLLPTECLTCVIDVLREPEETKPSLLLKGLLLLHNLSHNREICESFHESFNLTSVLSGIVKCGGHSTGVPIVQESLVLLQKVTYGHKINFQENYVEDLLIFTTRNIVRPENDYTQHCLGILVNLCKDNFAVQSYIKNMEDSKALQKVIMSYISSEDLKLVVFSLSIESSLWMYDSYGSMIFNPKNIGQIFQTLFNVILQADATTMRYAVDLFQVLVKDAKTQQSLMGFKMLSTYVSSILNLISKCTTETVVMIFELFLAFCSVETTRATISKGLLSTVNMTDRSRVTGFLKLPINEVPEPLLATVHWANQDPDVNNTTSLHALSFLTEFYEASISKISSELIYSNMRVQYSAHADMLMPVILKTLGAKVTGSISQQKVICRKIIRAIQLLAVLCGEDDMRRKIASNITMSLFSEILEFQFSNNNILGMGASKRVACIEDWSDTGVEVVIFCMDLMAKLRKSIPEVDGLFCSLLQDSRVVPFLSAGLISSDRARVQTTLQLFITGSSLEGFPTVLLGESIAGTVVKSERTEEQVVRPSYPKHATNGHHDSGIHSFTSSKTDSVLQNSDYDDSIKNIIDKMRSGLEVKDIKSSEIIDIYEHKLQAMQTKENHLQDLLEAKTLALAQADRLIAQNRSRRAQHDAEAHKMRILLQESERRSEDLREQLNEVKLQKESYGNKIEHLQQDIQRLETLAEEHKHLTEAHAELTERIESLERSLLSLRQEHKTLSDMHEMLQKHNESLKHQHDVASEQLIKLQDERKQLSKQLKEKETKFSETSKSLQKLQKEYDKTEKERSQMEVSIDKLRESLEKTEMAKKKLQHENSKLDLVCKQHESDLTDKDEKIKHLQTELEKHTQIAALIHSLSSGKSENMDKVKK</sequence>
<proteinExistence type="predicted"/>
<feature type="region of interest" description="Disordered" evidence="1">
    <location>
        <begin position="582"/>
        <end position="610"/>
    </location>
</feature>
<dbReference type="EMBL" id="VSWD01000007">
    <property type="protein sequence ID" value="KAK3098139.1"/>
    <property type="molecule type" value="Genomic_DNA"/>
</dbReference>
<protein>
    <recommendedName>
        <fullName evidence="2">CIP2A N-terminal domain-containing protein</fullName>
    </recommendedName>
</protein>
<gene>
    <name evidence="3" type="ORF">FSP39_016534</name>
</gene>
<dbReference type="InterPro" id="IPR016024">
    <property type="entry name" value="ARM-type_fold"/>
</dbReference>
<feature type="compositionally biased region" description="Basic and acidic residues" evidence="1">
    <location>
        <begin position="816"/>
        <end position="826"/>
    </location>
</feature>
<feature type="compositionally biased region" description="Basic and acidic residues" evidence="1">
    <location>
        <begin position="834"/>
        <end position="849"/>
    </location>
</feature>
<dbReference type="AlphaFoldDB" id="A0AA88YBD1"/>
<dbReference type="PANTHER" id="PTHR23161:SF2">
    <property type="entry name" value="PROTEIN CIP2A"/>
    <property type="match status" value="1"/>
</dbReference>
<accession>A0AA88YBD1</accession>
<reference evidence="3" key="1">
    <citation type="submission" date="2019-08" db="EMBL/GenBank/DDBJ databases">
        <title>The improved chromosome-level genome for the pearl oyster Pinctada fucata martensii using PacBio sequencing and Hi-C.</title>
        <authorList>
            <person name="Zheng Z."/>
        </authorList>
    </citation>
    <scope>NUCLEOTIDE SEQUENCE</scope>
    <source>
        <strain evidence="3">ZZ-2019</strain>
        <tissue evidence="3">Adductor muscle</tissue>
    </source>
</reference>
<evidence type="ECO:0000259" key="2">
    <source>
        <dbReference type="Pfam" id="PF21044"/>
    </source>
</evidence>
<evidence type="ECO:0000256" key="1">
    <source>
        <dbReference type="SAM" id="MobiDB-lite"/>
    </source>
</evidence>
<dbReference type="Proteomes" id="UP001186944">
    <property type="component" value="Unassembled WGS sequence"/>
</dbReference>
<comment type="caution">
    <text evidence="3">The sequence shown here is derived from an EMBL/GenBank/DDBJ whole genome shotgun (WGS) entry which is preliminary data.</text>
</comment>
<feature type="domain" description="CIP2A N-terminal" evidence="2">
    <location>
        <begin position="46"/>
        <end position="574"/>
    </location>
</feature>
<evidence type="ECO:0000313" key="3">
    <source>
        <dbReference type="EMBL" id="KAK3098139.1"/>
    </source>
</evidence>
<organism evidence="3 4">
    <name type="scientific">Pinctada imbricata</name>
    <name type="common">Atlantic pearl-oyster</name>
    <name type="synonym">Pinctada martensii</name>
    <dbReference type="NCBI Taxonomy" id="66713"/>
    <lineage>
        <taxon>Eukaryota</taxon>
        <taxon>Metazoa</taxon>
        <taxon>Spiralia</taxon>
        <taxon>Lophotrochozoa</taxon>
        <taxon>Mollusca</taxon>
        <taxon>Bivalvia</taxon>
        <taxon>Autobranchia</taxon>
        <taxon>Pteriomorphia</taxon>
        <taxon>Pterioida</taxon>
        <taxon>Pterioidea</taxon>
        <taxon>Pteriidae</taxon>
        <taxon>Pinctada</taxon>
    </lineage>
</organism>
<dbReference type="Gene3D" id="1.10.287.1490">
    <property type="match status" value="1"/>
</dbReference>